<keyword evidence="3" id="KW-1185">Reference proteome</keyword>
<gene>
    <name evidence="2" type="ORF">PVAG01_10005</name>
</gene>
<name>A0ABR4P4Q6_9HELO</name>
<evidence type="ECO:0008006" key="4">
    <source>
        <dbReference type="Google" id="ProtNLM"/>
    </source>
</evidence>
<evidence type="ECO:0000256" key="1">
    <source>
        <dbReference type="SAM" id="MobiDB-lite"/>
    </source>
</evidence>
<accession>A0ABR4P4Q6</accession>
<protein>
    <recommendedName>
        <fullName evidence="4">RRM domain-containing protein</fullName>
    </recommendedName>
</protein>
<organism evidence="2 3">
    <name type="scientific">Phlyctema vagabunda</name>
    <dbReference type="NCBI Taxonomy" id="108571"/>
    <lineage>
        <taxon>Eukaryota</taxon>
        <taxon>Fungi</taxon>
        <taxon>Dikarya</taxon>
        <taxon>Ascomycota</taxon>
        <taxon>Pezizomycotina</taxon>
        <taxon>Leotiomycetes</taxon>
        <taxon>Helotiales</taxon>
        <taxon>Dermateaceae</taxon>
        <taxon>Phlyctema</taxon>
    </lineage>
</organism>
<dbReference type="EMBL" id="JBFCZG010000009">
    <property type="protein sequence ID" value="KAL3418289.1"/>
    <property type="molecule type" value="Genomic_DNA"/>
</dbReference>
<evidence type="ECO:0000313" key="3">
    <source>
        <dbReference type="Proteomes" id="UP001629113"/>
    </source>
</evidence>
<evidence type="ECO:0000313" key="2">
    <source>
        <dbReference type="EMBL" id="KAL3418289.1"/>
    </source>
</evidence>
<proteinExistence type="predicted"/>
<feature type="compositionally biased region" description="Polar residues" evidence="1">
    <location>
        <begin position="80"/>
        <end position="96"/>
    </location>
</feature>
<comment type="caution">
    <text evidence="2">The sequence shown here is derived from an EMBL/GenBank/DDBJ whole genome shotgun (WGS) entry which is preliminary data.</text>
</comment>
<feature type="region of interest" description="Disordered" evidence="1">
    <location>
        <begin position="65"/>
        <end position="96"/>
    </location>
</feature>
<reference evidence="2 3" key="1">
    <citation type="submission" date="2024-06" db="EMBL/GenBank/DDBJ databases">
        <title>Complete genome of Phlyctema vagabunda strain 19-DSS-EL-015.</title>
        <authorList>
            <person name="Fiorenzani C."/>
        </authorList>
    </citation>
    <scope>NUCLEOTIDE SEQUENCE [LARGE SCALE GENOMIC DNA]</scope>
    <source>
        <strain evidence="2 3">19-DSS-EL-015</strain>
    </source>
</reference>
<sequence>MLAQHKPTPPMLGSYQMDGSGHSIAHNHLECEADWFPKEQISTAFSHQPCFLDKTSNETVSYPTTREFGSIPSAGPFTAKDSSSTSHEQQYSTTAKSTGVRANAFMSDSQAALMSPWSQNPHFEAARSMIEPMVHGSRRQGPATSRADFRRSRMALLAEGRTLDFPRASNTKYLGDVTSRSYRSQVTGLPDHLNCALWITGIPAEADYSDVFAVINTGAVFCLHLNDPTDQHSTKAAKLVFKKPEEAARFLYQTRSQAGVSVMGSRIRAIYNRHGHQQQEAYANKTRVLVIAGPVATMSMSFWIDFFKFCTVCQFESALELPSPNPRKRIMQFRFARIDGQAESCYEAIMRDDLCPHIYLTRYGYDPCDPASGGMIV</sequence>
<dbReference type="Proteomes" id="UP001629113">
    <property type="component" value="Unassembled WGS sequence"/>
</dbReference>